<dbReference type="EC" id="1.2.1.12" evidence="8"/>
<feature type="domain" description="Glyceraldehyde 3-phosphate dehydrogenase NAD(P) binding" evidence="7">
    <location>
        <begin position="14"/>
        <end position="168"/>
    </location>
</feature>
<protein>
    <submittedName>
        <fullName evidence="8">Erythrose-4-phosphate dehydrogenase</fullName>
        <ecNumber evidence="8">1.2.1.12</ecNumber>
    </submittedName>
</protein>
<dbReference type="KEGG" id="acom:CEW83_06755"/>
<dbReference type="InterPro" id="IPR020828">
    <property type="entry name" value="GlycerAld_3-P_DH_NAD(P)-bd"/>
</dbReference>
<dbReference type="FunFam" id="3.40.50.720:FF:000001">
    <property type="entry name" value="Glyceraldehyde-3-phosphate dehydrogenase"/>
    <property type="match status" value="1"/>
</dbReference>
<dbReference type="Proteomes" id="UP000244930">
    <property type="component" value="Chromosome"/>
</dbReference>
<dbReference type="SUPFAM" id="SSF55347">
    <property type="entry name" value="Glyceraldehyde-3-phosphate dehydrogenase-like, C-terminal domain"/>
    <property type="match status" value="1"/>
</dbReference>
<dbReference type="SMART" id="SM00846">
    <property type="entry name" value="Gp_dh_N"/>
    <property type="match status" value="1"/>
</dbReference>
<evidence type="ECO:0000259" key="7">
    <source>
        <dbReference type="SMART" id="SM00846"/>
    </source>
</evidence>
<dbReference type="Pfam" id="PF02800">
    <property type="entry name" value="Gp_dh_C"/>
    <property type="match status" value="1"/>
</dbReference>
<feature type="binding site" evidence="4">
    <location>
        <position position="332"/>
    </location>
    <ligand>
        <name>NAD(+)</name>
        <dbReference type="ChEBI" id="CHEBI:57540"/>
    </ligand>
</feature>
<evidence type="ECO:0000256" key="5">
    <source>
        <dbReference type="PIRSR" id="PIRSR000149-4"/>
    </source>
</evidence>
<feature type="binding site" evidence="4">
    <location>
        <position position="134"/>
    </location>
    <ligand>
        <name>NAD(+)</name>
        <dbReference type="ChEBI" id="CHEBI:57540"/>
    </ligand>
</feature>
<keyword evidence="2 8" id="KW-0560">Oxidoreductase</keyword>
<name>A0A2U8GMR6_9RHOO</name>
<dbReference type="PIRSF" id="PIRSF000149">
    <property type="entry name" value="GAP_DH"/>
    <property type="match status" value="1"/>
</dbReference>
<comment type="similarity">
    <text evidence="6">Belongs to the glyceraldehyde-3-phosphate dehydrogenase family.</text>
</comment>
<evidence type="ECO:0000256" key="1">
    <source>
        <dbReference type="ARBA" id="ARBA00011881"/>
    </source>
</evidence>
<feature type="binding site" evidence="4">
    <location>
        <begin position="23"/>
        <end position="24"/>
    </location>
    <ligand>
        <name>NAD(+)</name>
        <dbReference type="ChEBI" id="CHEBI:57540"/>
    </ligand>
</feature>
<dbReference type="InterPro" id="IPR020831">
    <property type="entry name" value="GlycerAld/Erythrose_P_DH"/>
</dbReference>
<dbReference type="Gene3D" id="3.30.360.10">
    <property type="entry name" value="Dihydrodipicolinate Reductase, domain 2"/>
    <property type="match status" value="1"/>
</dbReference>
<dbReference type="Gene3D" id="3.40.50.720">
    <property type="entry name" value="NAD(P)-binding Rossmann-like Domain"/>
    <property type="match status" value="1"/>
</dbReference>
<reference evidence="8 9" key="1">
    <citation type="submission" date="2017-06" db="EMBL/GenBank/DDBJ databases">
        <title>Azoarcus.</title>
        <authorList>
            <person name="Woo J.-H."/>
            <person name="Kim H.-S."/>
        </authorList>
    </citation>
    <scope>NUCLEOTIDE SEQUENCE [LARGE SCALE GENOMIC DNA]</scope>
    <source>
        <strain evidence="8 9">TSPY31</strain>
    </source>
</reference>
<evidence type="ECO:0000256" key="3">
    <source>
        <dbReference type="PIRSR" id="PIRSR000149-1"/>
    </source>
</evidence>
<proteinExistence type="inferred from homology"/>
<accession>A0A2U8GMR6</accession>
<dbReference type="AlphaFoldDB" id="A0A2U8GMR6"/>
<evidence type="ECO:0000256" key="4">
    <source>
        <dbReference type="PIRSR" id="PIRSR000149-3"/>
    </source>
</evidence>
<dbReference type="PANTHER" id="PTHR43148">
    <property type="entry name" value="GLYCERALDEHYDE-3-PHOSPHATE DEHYDROGENASE 2"/>
    <property type="match status" value="1"/>
</dbReference>
<organism evidence="8 9">
    <name type="scientific">Parazoarcus communis</name>
    <dbReference type="NCBI Taxonomy" id="41977"/>
    <lineage>
        <taxon>Bacteria</taxon>
        <taxon>Pseudomonadati</taxon>
        <taxon>Pseudomonadota</taxon>
        <taxon>Betaproteobacteria</taxon>
        <taxon>Rhodocyclales</taxon>
        <taxon>Zoogloeaceae</taxon>
        <taxon>Parazoarcus</taxon>
    </lineage>
</organism>
<dbReference type="EMBL" id="CP022187">
    <property type="protein sequence ID" value="AWI74961.1"/>
    <property type="molecule type" value="Genomic_DNA"/>
</dbReference>
<evidence type="ECO:0000256" key="2">
    <source>
        <dbReference type="ARBA" id="ARBA00023002"/>
    </source>
</evidence>
<keyword evidence="4" id="KW-0547">Nucleotide-binding</keyword>
<keyword evidence="4" id="KW-0520">NAD</keyword>
<dbReference type="InterPro" id="IPR020829">
    <property type="entry name" value="GlycerAld_3-P_DH_cat"/>
</dbReference>
<dbReference type="RefSeq" id="WP_108948669.1">
    <property type="nucleotide sequence ID" value="NZ_CP022187.1"/>
</dbReference>
<dbReference type="PRINTS" id="PR00078">
    <property type="entry name" value="G3PDHDRGNASE"/>
</dbReference>
<feature type="site" description="Activates thiol group during catalysis" evidence="5">
    <location>
        <position position="195"/>
    </location>
</feature>
<keyword evidence="9" id="KW-1185">Reference proteome</keyword>
<evidence type="ECO:0000313" key="8">
    <source>
        <dbReference type="EMBL" id="AWI74961.1"/>
    </source>
</evidence>
<gene>
    <name evidence="8" type="primary">gapA</name>
    <name evidence="8" type="ORF">CEW83_06755</name>
</gene>
<evidence type="ECO:0000256" key="6">
    <source>
        <dbReference type="RuleBase" id="RU000397"/>
    </source>
</evidence>
<dbReference type="SUPFAM" id="SSF51735">
    <property type="entry name" value="NAD(P)-binding Rossmann-fold domains"/>
    <property type="match status" value="1"/>
</dbReference>
<comment type="subunit">
    <text evidence="1">Homotetramer.</text>
</comment>
<evidence type="ECO:0000313" key="9">
    <source>
        <dbReference type="Proteomes" id="UP000244930"/>
    </source>
</evidence>
<dbReference type="Pfam" id="PF00044">
    <property type="entry name" value="Gp_dh_N"/>
    <property type="match status" value="1"/>
</dbReference>
<feature type="active site" description="Nucleophile" evidence="3">
    <location>
        <position position="168"/>
    </location>
</feature>
<dbReference type="GO" id="GO:0004365">
    <property type="term" value="F:glyceraldehyde-3-phosphate dehydrogenase (NAD+) (phosphorylating) activity"/>
    <property type="evidence" value="ECO:0007669"/>
    <property type="project" value="UniProtKB-EC"/>
</dbReference>
<sequence>MAGSNVASSRSNPFRIAINGYGRIGRCFLRALHESSISDRFKVVAINEPADLASIAYLTRFDSTHGRFPGRVVADDDALLIGDQMIAVTHATTPEGVDWAGLDLDLVVECSGQYSDRAALQRFLDSGCRRVLLSHPGNSAADVDATIVHGINDETLTGTERLVSNASCTTNAVVPVLDLLHRELGIEQVLLTTLHSAMNDQPLIDGYHDTDLRRTRSAMQSIIPVSTGLARGVERLLPALTGRVHAKAIRVPTHNVSAIDMVLTLERDASAAHINTLLQQAAAGPFAGLIAWSDETHASIDFNHDAHSAIVDGSQTRSCGPRMVNLLVWFDNEWGFANRMLDVSRHWLSLSDHTAAADA</sequence>
<dbReference type="GO" id="GO:0051287">
    <property type="term" value="F:NAD binding"/>
    <property type="evidence" value="ECO:0007669"/>
    <property type="project" value="InterPro"/>
</dbReference>
<dbReference type="InterPro" id="IPR036291">
    <property type="entry name" value="NAD(P)-bd_dom_sf"/>
</dbReference>